<dbReference type="PANTHER" id="PTHR43649:SF30">
    <property type="entry name" value="ABC TRANSPORTER SUBSTRATE-BINDING PROTEIN"/>
    <property type="match status" value="1"/>
</dbReference>
<dbReference type="PROSITE" id="PS51257">
    <property type="entry name" value="PROKAR_LIPOPROTEIN"/>
    <property type="match status" value="1"/>
</dbReference>
<evidence type="ECO:0000256" key="1">
    <source>
        <dbReference type="SAM" id="SignalP"/>
    </source>
</evidence>
<dbReference type="SUPFAM" id="SSF53850">
    <property type="entry name" value="Periplasmic binding protein-like II"/>
    <property type="match status" value="1"/>
</dbReference>
<dbReference type="PANTHER" id="PTHR43649">
    <property type="entry name" value="ARABINOSE-BINDING PROTEIN-RELATED"/>
    <property type="match status" value="1"/>
</dbReference>
<dbReference type="AlphaFoldDB" id="A0A939LTA4"/>
<protein>
    <submittedName>
        <fullName evidence="2">Extracellular solute-binding protein</fullName>
    </submittedName>
</protein>
<dbReference type="EMBL" id="JAGEMK010000006">
    <property type="protein sequence ID" value="MBO1752615.1"/>
    <property type="molecule type" value="Genomic_DNA"/>
</dbReference>
<feature type="chain" id="PRO_5037373432" evidence="1">
    <location>
        <begin position="27"/>
        <end position="436"/>
    </location>
</feature>
<dbReference type="InterPro" id="IPR006059">
    <property type="entry name" value="SBP"/>
</dbReference>
<name>A0A939LTA4_9CELL</name>
<keyword evidence="1" id="KW-0732">Signal</keyword>
<organism evidence="2 3">
    <name type="scientific">Actinotalea soli</name>
    <dbReference type="NCBI Taxonomy" id="2819234"/>
    <lineage>
        <taxon>Bacteria</taxon>
        <taxon>Bacillati</taxon>
        <taxon>Actinomycetota</taxon>
        <taxon>Actinomycetes</taxon>
        <taxon>Micrococcales</taxon>
        <taxon>Cellulomonadaceae</taxon>
        <taxon>Actinotalea</taxon>
    </lineage>
</organism>
<keyword evidence="3" id="KW-1185">Reference proteome</keyword>
<gene>
    <name evidence="2" type="ORF">J4G33_12450</name>
</gene>
<proteinExistence type="predicted"/>
<comment type="caution">
    <text evidence="2">The sequence shown here is derived from an EMBL/GenBank/DDBJ whole genome shotgun (WGS) entry which is preliminary data.</text>
</comment>
<dbReference type="Gene3D" id="3.40.190.10">
    <property type="entry name" value="Periplasmic binding protein-like II"/>
    <property type="match status" value="2"/>
</dbReference>
<sequence>MKRFTLKSMGVAAAAALVLTACSGDADDTDSGEAYDPEAPVTLTFTWWGNDDRAERYNEAIALFEEEHENITVQGTFVDWDGYWTGRSTEAAGRSLPDVMQFDLSYMREYSENQHLLDLSPYMGEQIDVSGFDDALLQSGVIEDAQVGLPTSTNTLALFYNPNLLEQTGVDAPGEDYTWEDFNEFIAAVTDAGEQTPEGEAIYGGGDYTGTFWFFLQWLVQEGKTPFNDDGSFGFTEEDMTTFLELTASLRDAEQVYPVARGIQLLPLGGFTVNESASEISWDNFLAGYVADSGTEDIQMMPVPTGSGGDKAMFFKPSMLLAAGANTDNPEAAATFIDFLLNEPEVGRIFGTSKGVPAVAAQRDAMELEEGSIDATVVEYEEAVADHVTEPVPVPVKGFGSIEAEYKRLAEELAYGSVTVDEFVELWFTEAEMATQ</sequence>
<evidence type="ECO:0000313" key="3">
    <source>
        <dbReference type="Proteomes" id="UP000664209"/>
    </source>
</evidence>
<dbReference type="InterPro" id="IPR050490">
    <property type="entry name" value="Bact_solute-bd_prot1"/>
</dbReference>
<dbReference type="RefSeq" id="WP_208056287.1">
    <property type="nucleotide sequence ID" value="NZ_JAGEMK010000006.1"/>
</dbReference>
<dbReference type="Pfam" id="PF01547">
    <property type="entry name" value="SBP_bac_1"/>
    <property type="match status" value="1"/>
</dbReference>
<accession>A0A939LTA4</accession>
<feature type="signal peptide" evidence="1">
    <location>
        <begin position="1"/>
        <end position="26"/>
    </location>
</feature>
<reference evidence="2" key="1">
    <citation type="submission" date="2021-03" db="EMBL/GenBank/DDBJ databases">
        <title>Actinotalea soli sp. nov., isolated from soil.</title>
        <authorList>
            <person name="Ping W."/>
            <person name="Zhang J."/>
        </authorList>
    </citation>
    <scope>NUCLEOTIDE SEQUENCE</scope>
    <source>
        <strain evidence="2">BY-33</strain>
    </source>
</reference>
<dbReference type="Proteomes" id="UP000664209">
    <property type="component" value="Unassembled WGS sequence"/>
</dbReference>
<evidence type="ECO:0000313" key="2">
    <source>
        <dbReference type="EMBL" id="MBO1752615.1"/>
    </source>
</evidence>